<feature type="compositionally biased region" description="Low complexity" evidence="1">
    <location>
        <begin position="414"/>
        <end position="431"/>
    </location>
</feature>
<feature type="compositionally biased region" description="Basic and acidic residues" evidence="1">
    <location>
        <begin position="460"/>
        <end position="475"/>
    </location>
</feature>
<proteinExistence type="predicted"/>
<feature type="compositionally biased region" description="Polar residues" evidence="1">
    <location>
        <begin position="375"/>
        <end position="387"/>
    </location>
</feature>
<feature type="compositionally biased region" description="Low complexity" evidence="1">
    <location>
        <begin position="334"/>
        <end position="355"/>
    </location>
</feature>
<evidence type="ECO:0000313" key="3">
    <source>
        <dbReference type="Proteomes" id="UP001301958"/>
    </source>
</evidence>
<feature type="compositionally biased region" description="Polar residues" evidence="1">
    <location>
        <begin position="967"/>
        <end position="981"/>
    </location>
</feature>
<feature type="region of interest" description="Disordered" evidence="1">
    <location>
        <begin position="755"/>
        <end position="866"/>
    </location>
</feature>
<feature type="compositionally biased region" description="Polar residues" evidence="1">
    <location>
        <begin position="174"/>
        <end position="184"/>
    </location>
</feature>
<feature type="region of interest" description="Disordered" evidence="1">
    <location>
        <begin position="926"/>
        <end position="952"/>
    </location>
</feature>
<feature type="compositionally biased region" description="Low complexity" evidence="1">
    <location>
        <begin position="777"/>
        <end position="793"/>
    </location>
</feature>
<feature type="compositionally biased region" description="Pro residues" evidence="1">
    <location>
        <begin position="106"/>
        <end position="128"/>
    </location>
</feature>
<feature type="region of interest" description="Disordered" evidence="1">
    <location>
        <begin position="406"/>
        <end position="505"/>
    </location>
</feature>
<reference evidence="2" key="2">
    <citation type="submission" date="2023-05" db="EMBL/GenBank/DDBJ databases">
        <authorList>
            <consortium name="Lawrence Berkeley National Laboratory"/>
            <person name="Steindorff A."/>
            <person name="Hensen N."/>
            <person name="Bonometti L."/>
            <person name="Westerberg I."/>
            <person name="Brannstrom I.O."/>
            <person name="Guillou S."/>
            <person name="Cros-Aarteil S."/>
            <person name="Calhoun S."/>
            <person name="Haridas S."/>
            <person name="Kuo A."/>
            <person name="Mondo S."/>
            <person name="Pangilinan J."/>
            <person name="Riley R."/>
            <person name="Labutti K."/>
            <person name="Andreopoulos B."/>
            <person name="Lipzen A."/>
            <person name="Chen C."/>
            <person name="Yanf M."/>
            <person name="Daum C."/>
            <person name="Ng V."/>
            <person name="Clum A."/>
            <person name="Ohm R."/>
            <person name="Martin F."/>
            <person name="Silar P."/>
            <person name="Natvig D."/>
            <person name="Lalanne C."/>
            <person name="Gautier V."/>
            <person name="Ament-Velasquez S.L."/>
            <person name="Kruys A."/>
            <person name="Hutchinson M.I."/>
            <person name="Powell A.J."/>
            <person name="Barry K."/>
            <person name="Miller A.N."/>
            <person name="Grigoriev I.V."/>
            <person name="Debuchy R."/>
            <person name="Gladieux P."/>
            <person name="Thoren M.H."/>
            <person name="Johannesson H."/>
        </authorList>
    </citation>
    <scope>NUCLEOTIDE SEQUENCE</scope>
    <source>
        <strain evidence="2">CBS 990.96</strain>
    </source>
</reference>
<dbReference type="AlphaFoldDB" id="A0AAN7BK67"/>
<accession>A0AAN7BK67</accession>
<feature type="region of interest" description="Disordered" evidence="1">
    <location>
        <begin position="13"/>
        <end position="198"/>
    </location>
</feature>
<feature type="compositionally biased region" description="Polar residues" evidence="1">
    <location>
        <begin position="89"/>
        <end position="102"/>
    </location>
</feature>
<dbReference type="EMBL" id="MU865381">
    <property type="protein sequence ID" value="KAK4224874.1"/>
    <property type="molecule type" value="Genomic_DNA"/>
</dbReference>
<feature type="compositionally biased region" description="Low complexity" evidence="1">
    <location>
        <begin position="482"/>
        <end position="493"/>
    </location>
</feature>
<keyword evidence="3" id="KW-1185">Reference proteome</keyword>
<reference evidence="2" key="1">
    <citation type="journal article" date="2023" name="Mol. Phylogenet. Evol.">
        <title>Genome-scale phylogeny and comparative genomics of the fungal order Sordariales.</title>
        <authorList>
            <person name="Hensen N."/>
            <person name="Bonometti L."/>
            <person name="Westerberg I."/>
            <person name="Brannstrom I.O."/>
            <person name="Guillou S."/>
            <person name="Cros-Aarteil S."/>
            <person name="Calhoun S."/>
            <person name="Haridas S."/>
            <person name="Kuo A."/>
            <person name="Mondo S."/>
            <person name="Pangilinan J."/>
            <person name="Riley R."/>
            <person name="LaButti K."/>
            <person name="Andreopoulos B."/>
            <person name="Lipzen A."/>
            <person name="Chen C."/>
            <person name="Yan M."/>
            <person name="Daum C."/>
            <person name="Ng V."/>
            <person name="Clum A."/>
            <person name="Steindorff A."/>
            <person name="Ohm R.A."/>
            <person name="Martin F."/>
            <person name="Silar P."/>
            <person name="Natvig D.O."/>
            <person name="Lalanne C."/>
            <person name="Gautier V."/>
            <person name="Ament-Velasquez S.L."/>
            <person name="Kruys A."/>
            <person name="Hutchinson M.I."/>
            <person name="Powell A.J."/>
            <person name="Barry K."/>
            <person name="Miller A.N."/>
            <person name="Grigoriev I.V."/>
            <person name="Debuchy R."/>
            <person name="Gladieux P."/>
            <person name="Hiltunen Thoren M."/>
            <person name="Johannesson H."/>
        </authorList>
    </citation>
    <scope>NUCLEOTIDE SEQUENCE</scope>
    <source>
        <strain evidence="2">CBS 990.96</strain>
    </source>
</reference>
<feature type="region of interest" description="Disordered" evidence="1">
    <location>
        <begin position="965"/>
        <end position="994"/>
    </location>
</feature>
<feature type="compositionally biased region" description="Low complexity" evidence="1">
    <location>
        <begin position="305"/>
        <end position="315"/>
    </location>
</feature>
<feature type="compositionally biased region" description="Basic and acidic residues" evidence="1">
    <location>
        <begin position="442"/>
        <end position="453"/>
    </location>
</feature>
<feature type="compositionally biased region" description="Polar residues" evidence="1">
    <location>
        <begin position="259"/>
        <end position="282"/>
    </location>
</feature>
<sequence length="1067" mass="117492">MPVMGATKVEYAFGSDPDRIKNHPRMFKKHKLLPHPQKDVTSVNDLQRSGSRRSTRRRARNPEPPPTPPANSRTSSAAHPADVRPGPNGASSPAESTETVDSQQPVTPPNQQTPPTPNLTPDQSPPGPAARQVKPRPPISERLPSKITIASRTESWRTAPENPESSDAEDGLPSSKTSQSTVRQLNGDAKGKQPDIVGLGLGLESTTQEFQKFDGEWAEGEASLISEVEEEWDQNLGRNVMVKKKRQPITHQREGNKQEVLQDSPVTPTMATKSLRSISLQESPLVYPRRPTASEVSISSDMKRSSIVSTTSTIVENAPQRRKTLRHVRKQSLLRDSCSDLSPSSSAPTSVSATVEDQRRGRLTGYRLGDAARESQASTTTFNSISSRKARKEVIKTGGIPVVIVPERRSSVKSQSRPPSLRSTSSRRSQSVGSAHHSQSSKSRDQHGPVFERPRRHSRTRSESDGSRPGDERTIDFPPVIPSRSSSLSAPTSRNVSRTGSRTGSLTADSLRAHNASQAQQAHKALQDASRELDSLCANGQPKITHRRPTVIITGRVMEPPEVVVEHDSVNGWRRDSDHDEELGERNNSTLDLYGDPFWGKRLSAQNTPFSVASVETAGTSHAEVSEAMAVNIYPHQSKSVVLVDHAAKPSESSSINFNRWSDSNPPTIKLTGTNGGAPSTPPQQFIEENIVDSPLRNPRAPPAPPKPPAINFIPATPSGYTPIAEKQHMMGNYFEVTGGGEKPKRSLSLLRQTLTRGRTTRDPEYGPSASRPLNFLTRRFSLSRSKSSSRAPPRLRRSSSADDRPADETRLHPTWRPAYLDHSDSSSCSSDGDDEEYYQERTYKYPPIDNRPSSRYYTSQPPRRSLSARLKRTFAILPQQPESHDYHDDAGPERRTIRRTPSGNLRVMKFRRSMESLRRVELVDNGPVPARPTTAPGEQSGGGGGSRAGRFFERKLPGGLMRSLSLGRSRTLPNTTSSSFGYGGGNLDDRPTFGDRINISRRLSERRREKRSQELRKIISGPREVRDGVGEVIKRNSWGTRGAAVGVNCADVGGRTVVRRRGRAYT</sequence>
<evidence type="ECO:0000256" key="1">
    <source>
        <dbReference type="SAM" id="MobiDB-lite"/>
    </source>
</evidence>
<feature type="region of interest" description="Disordered" evidence="1">
    <location>
        <begin position="244"/>
        <end position="388"/>
    </location>
</feature>
<feature type="compositionally biased region" description="Polar residues" evidence="1">
    <location>
        <begin position="432"/>
        <end position="441"/>
    </location>
</feature>
<dbReference type="Proteomes" id="UP001301958">
    <property type="component" value="Unassembled WGS sequence"/>
</dbReference>
<dbReference type="PANTHER" id="PTHR48125:SF12">
    <property type="entry name" value="AT HOOK TRANSCRIPTION FACTOR FAMILY-RELATED"/>
    <property type="match status" value="1"/>
</dbReference>
<feature type="compositionally biased region" description="Polar residues" evidence="1">
    <location>
        <begin position="852"/>
        <end position="863"/>
    </location>
</feature>
<protein>
    <submittedName>
        <fullName evidence="2">Uncharacterized protein</fullName>
    </submittedName>
</protein>
<dbReference type="PANTHER" id="PTHR48125">
    <property type="entry name" value="LP07818P1"/>
    <property type="match status" value="1"/>
</dbReference>
<feature type="compositionally biased region" description="Basic and acidic residues" evidence="1">
    <location>
        <begin position="800"/>
        <end position="812"/>
    </location>
</feature>
<gene>
    <name evidence="2" type="ORF">QBC38DRAFT_511470</name>
</gene>
<comment type="caution">
    <text evidence="2">The sequence shown here is derived from an EMBL/GenBank/DDBJ whole genome shotgun (WGS) entry which is preliminary data.</text>
</comment>
<organism evidence="2 3">
    <name type="scientific">Podospora fimiseda</name>
    <dbReference type="NCBI Taxonomy" id="252190"/>
    <lineage>
        <taxon>Eukaryota</taxon>
        <taxon>Fungi</taxon>
        <taxon>Dikarya</taxon>
        <taxon>Ascomycota</taxon>
        <taxon>Pezizomycotina</taxon>
        <taxon>Sordariomycetes</taxon>
        <taxon>Sordariomycetidae</taxon>
        <taxon>Sordariales</taxon>
        <taxon>Podosporaceae</taxon>
        <taxon>Podospora</taxon>
    </lineage>
</organism>
<feature type="compositionally biased region" description="Basic residues" evidence="1">
    <location>
        <begin position="50"/>
        <end position="59"/>
    </location>
</feature>
<feature type="compositionally biased region" description="Polar residues" evidence="1">
    <location>
        <begin position="494"/>
        <end position="505"/>
    </location>
</feature>
<name>A0AAN7BK67_9PEZI</name>
<feature type="compositionally biased region" description="Basic residues" evidence="1">
    <location>
        <begin position="320"/>
        <end position="332"/>
    </location>
</feature>
<evidence type="ECO:0000313" key="2">
    <source>
        <dbReference type="EMBL" id="KAK4224874.1"/>
    </source>
</evidence>
<feature type="compositionally biased region" description="Basic residues" evidence="1">
    <location>
        <begin position="22"/>
        <end position="33"/>
    </location>
</feature>